<evidence type="ECO:0000256" key="1">
    <source>
        <dbReference type="SAM" id="MobiDB-lite"/>
    </source>
</evidence>
<sequence length="135" mass="14179">MFAAKRESSTLENRDANYERIPGSRITWQVAKRPVGRYFSPRGSPENANGGDDTGGLCELPPRGVRQIGGLGQSLDPRGVASKNIPVCGGGGKAPVTRASSGPRPRSCFSRAPKGWTDWAGGNLGGRASGALRRS</sequence>
<evidence type="ECO:0000313" key="3">
    <source>
        <dbReference type="Proteomes" id="UP001221898"/>
    </source>
</evidence>
<accession>A0AAD7WTY0</accession>
<keyword evidence="3" id="KW-1185">Reference proteome</keyword>
<organism evidence="2 3">
    <name type="scientific">Aldrovandia affinis</name>
    <dbReference type="NCBI Taxonomy" id="143900"/>
    <lineage>
        <taxon>Eukaryota</taxon>
        <taxon>Metazoa</taxon>
        <taxon>Chordata</taxon>
        <taxon>Craniata</taxon>
        <taxon>Vertebrata</taxon>
        <taxon>Euteleostomi</taxon>
        <taxon>Actinopterygii</taxon>
        <taxon>Neopterygii</taxon>
        <taxon>Teleostei</taxon>
        <taxon>Notacanthiformes</taxon>
        <taxon>Halosauridae</taxon>
        <taxon>Aldrovandia</taxon>
    </lineage>
</organism>
<comment type="caution">
    <text evidence="2">The sequence shown here is derived from an EMBL/GenBank/DDBJ whole genome shotgun (WGS) entry which is preliminary data.</text>
</comment>
<reference evidence="2" key="1">
    <citation type="journal article" date="2023" name="Science">
        <title>Genome structures resolve the early diversification of teleost fishes.</title>
        <authorList>
            <person name="Parey E."/>
            <person name="Louis A."/>
            <person name="Montfort J."/>
            <person name="Bouchez O."/>
            <person name="Roques C."/>
            <person name="Iampietro C."/>
            <person name="Lluch J."/>
            <person name="Castinel A."/>
            <person name="Donnadieu C."/>
            <person name="Desvignes T."/>
            <person name="Floi Bucao C."/>
            <person name="Jouanno E."/>
            <person name="Wen M."/>
            <person name="Mejri S."/>
            <person name="Dirks R."/>
            <person name="Jansen H."/>
            <person name="Henkel C."/>
            <person name="Chen W.J."/>
            <person name="Zahm M."/>
            <person name="Cabau C."/>
            <person name="Klopp C."/>
            <person name="Thompson A.W."/>
            <person name="Robinson-Rechavi M."/>
            <person name="Braasch I."/>
            <person name="Lecointre G."/>
            <person name="Bobe J."/>
            <person name="Postlethwait J.H."/>
            <person name="Berthelot C."/>
            <person name="Roest Crollius H."/>
            <person name="Guiguen Y."/>
        </authorList>
    </citation>
    <scope>NUCLEOTIDE SEQUENCE</scope>
    <source>
        <strain evidence="2">NC1722</strain>
    </source>
</reference>
<feature type="compositionally biased region" description="Basic and acidic residues" evidence="1">
    <location>
        <begin position="1"/>
        <end position="18"/>
    </location>
</feature>
<feature type="region of interest" description="Disordered" evidence="1">
    <location>
        <begin position="1"/>
        <end position="21"/>
    </location>
</feature>
<dbReference type="Proteomes" id="UP001221898">
    <property type="component" value="Unassembled WGS sequence"/>
</dbReference>
<proteinExistence type="predicted"/>
<evidence type="ECO:0000313" key="2">
    <source>
        <dbReference type="EMBL" id="KAJ8409361.1"/>
    </source>
</evidence>
<feature type="region of interest" description="Disordered" evidence="1">
    <location>
        <begin position="37"/>
        <end position="135"/>
    </location>
</feature>
<gene>
    <name evidence="2" type="ORF">AAFF_G00235590</name>
</gene>
<name>A0AAD7WTY0_9TELE</name>
<dbReference type="AlphaFoldDB" id="A0AAD7WTY0"/>
<protein>
    <submittedName>
        <fullName evidence="2">Uncharacterized protein</fullName>
    </submittedName>
</protein>
<dbReference type="EMBL" id="JAINUG010000031">
    <property type="protein sequence ID" value="KAJ8409361.1"/>
    <property type="molecule type" value="Genomic_DNA"/>
</dbReference>